<dbReference type="Gene3D" id="2.130.10.10">
    <property type="entry name" value="YVTN repeat-like/Quinoprotein amine dehydrogenase"/>
    <property type="match status" value="1"/>
</dbReference>
<evidence type="ECO:0000313" key="1">
    <source>
        <dbReference type="EMBL" id="MFC3760702.1"/>
    </source>
</evidence>
<protein>
    <submittedName>
        <fullName evidence="1">Uncharacterized protein</fullName>
    </submittedName>
</protein>
<keyword evidence="2" id="KW-1185">Reference proteome</keyword>
<sequence>MSARTTFFTRRQLLAGGAALGGVAVATLNGRILASGIPGASAVASIGAGVLVGSRSNFGAPKVRADQAAGSFLCIDSWGGELRVPPRFASSAHDGAVRRHSTVANPLGLSITNSGGGFSPASAPYGLIERAAVGTALLGRVVVRADGSIDGVAPARTVQPLAHRSWRYAMPRLGVVNSSSRLYVSQPFDDSIRVIQLAGDPASARTVRSWLLAQPVDLAPVLPDSASTTLPEGSDIFVCNRGNATIVRMRQDGSVAAVRRVLINGWSLGRHAWLNGIATSADGARLFVTYVGSLPGSDDCYGGVVELPTF</sequence>
<dbReference type="SUPFAM" id="SSF101898">
    <property type="entry name" value="NHL repeat"/>
    <property type="match status" value="1"/>
</dbReference>
<comment type="caution">
    <text evidence="1">The sequence shown here is derived from an EMBL/GenBank/DDBJ whole genome shotgun (WGS) entry which is preliminary data.</text>
</comment>
<dbReference type="RefSeq" id="WP_205116950.1">
    <property type="nucleotide sequence ID" value="NZ_JAFBCM010000001.1"/>
</dbReference>
<dbReference type="InterPro" id="IPR015943">
    <property type="entry name" value="WD40/YVTN_repeat-like_dom_sf"/>
</dbReference>
<dbReference type="InterPro" id="IPR006311">
    <property type="entry name" value="TAT_signal"/>
</dbReference>
<gene>
    <name evidence="1" type="ORF">ACFOUW_07620</name>
</gene>
<dbReference type="Proteomes" id="UP001595699">
    <property type="component" value="Unassembled WGS sequence"/>
</dbReference>
<organism evidence="1 2">
    <name type="scientific">Tenggerimyces flavus</name>
    <dbReference type="NCBI Taxonomy" id="1708749"/>
    <lineage>
        <taxon>Bacteria</taxon>
        <taxon>Bacillati</taxon>
        <taxon>Actinomycetota</taxon>
        <taxon>Actinomycetes</taxon>
        <taxon>Propionibacteriales</taxon>
        <taxon>Nocardioidaceae</taxon>
        <taxon>Tenggerimyces</taxon>
    </lineage>
</organism>
<evidence type="ECO:0000313" key="2">
    <source>
        <dbReference type="Proteomes" id="UP001595699"/>
    </source>
</evidence>
<name>A0ABV7Y7B8_9ACTN</name>
<accession>A0ABV7Y7B8</accession>
<dbReference type="EMBL" id="JBHRZH010000006">
    <property type="protein sequence ID" value="MFC3760702.1"/>
    <property type="molecule type" value="Genomic_DNA"/>
</dbReference>
<reference evidence="2" key="1">
    <citation type="journal article" date="2019" name="Int. J. Syst. Evol. Microbiol.">
        <title>The Global Catalogue of Microorganisms (GCM) 10K type strain sequencing project: providing services to taxonomists for standard genome sequencing and annotation.</title>
        <authorList>
            <consortium name="The Broad Institute Genomics Platform"/>
            <consortium name="The Broad Institute Genome Sequencing Center for Infectious Disease"/>
            <person name="Wu L."/>
            <person name="Ma J."/>
        </authorList>
    </citation>
    <scope>NUCLEOTIDE SEQUENCE [LARGE SCALE GENOMIC DNA]</scope>
    <source>
        <strain evidence="2">CGMCC 4.7241</strain>
    </source>
</reference>
<proteinExistence type="predicted"/>
<dbReference type="PROSITE" id="PS51318">
    <property type="entry name" value="TAT"/>
    <property type="match status" value="1"/>
</dbReference>